<feature type="non-terminal residue" evidence="1">
    <location>
        <position position="251"/>
    </location>
</feature>
<organism evidence="1 2">
    <name type="scientific">Candidatus Magnetoglobus multicellularis str. Araruama</name>
    <dbReference type="NCBI Taxonomy" id="890399"/>
    <lineage>
        <taxon>Bacteria</taxon>
        <taxon>Pseudomonadati</taxon>
        <taxon>Thermodesulfobacteriota</taxon>
        <taxon>Desulfobacteria</taxon>
        <taxon>Desulfobacterales</taxon>
        <taxon>Desulfobacteraceae</taxon>
        <taxon>Candidatus Magnetoglobus</taxon>
    </lineage>
</organism>
<dbReference type="InterPro" id="IPR013783">
    <property type="entry name" value="Ig-like_fold"/>
</dbReference>
<sequence>MITKNNVFELAPIPDQTTTEDTGIYSIPLTLTTIETTWCHLDLYFESSEPSLISPENISYTCLSDTFYISLSPTTDMNGVAEITITAMDPENYTSSISFEITVLPVNDQPNNAPPVANGSNNVFDEDKYIYIKLFATDADNDNLTYHLVTHPIHGTITLSDDTVLYIPNPDYNGPDSFTYNVNDGISDSNTATIMLTVYPVYDIPKANLQFVNTTENMPVNITLTGYSPDNKPYTFQIKKQPTYGILSQST</sequence>
<dbReference type="InterPro" id="IPR015919">
    <property type="entry name" value="Cadherin-like_sf"/>
</dbReference>
<protein>
    <recommendedName>
        <fullName evidence="3">Cadherin domain-containing protein</fullName>
    </recommendedName>
</protein>
<evidence type="ECO:0000313" key="2">
    <source>
        <dbReference type="Proteomes" id="UP000189670"/>
    </source>
</evidence>
<name>A0A1V1NT47_9BACT</name>
<dbReference type="GO" id="GO:0005509">
    <property type="term" value="F:calcium ion binding"/>
    <property type="evidence" value="ECO:0007669"/>
    <property type="project" value="InterPro"/>
</dbReference>
<evidence type="ECO:0000313" key="1">
    <source>
        <dbReference type="EMBL" id="ETR65749.1"/>
    </source>
</evidence>
<evidence type="ECO:0008006" key="3">
    <source>
        <dbReference type="Google" id="ProtNLM"/>
    </source>
</evidence>
<dbReference type="Proteomes" id="UP000189670">
    <property type="component" value="Unassembled WGS sequence"/>
</dbReference>
<dbReference type="SUPFAM" id="SSF49313">
    <property type="entry name" value="Cadherin-like"/>
    <property type="match status" value="1"/>
</dbReference>
<proteinExistence type="predicted"/>
<dbReference type="AlphaFoldDB" id="A0A1V1NT47"/>
<gene>
    <name evidence="1" type="ORF">OMM_13765</name>
</gene>
<reference evidence="2" key="1">
    <citation type="submission" date="2012-11" db="EMBL/GenBank/DDBJ databases">
        <authorList>
            <person name="Lucero-Rivera Y.E."/>
            <person name="Tovar-Ramirez D."/>
        </authorList>
    </citation>
    <scope>NUCLEOTIDE SEQUENCE [LARGE SCALE GENOMIC DNA]</scope>
    <source>
        <strain evidence="2">Araruama</strain>
    </source>
</reference>
<accession>A0A1V1NT47</accession>
<dbReference type="Gene3D" id="2.60.40.3440">
    <property type="match status" value="1"/>
</dbReference>
<dbReference type="EMBL" id="ATBP01002533">
    <property type="protein sequence ID" value="ETR65749.1"/>
    <property type="molecule type" value="Genomic_DNA"/>
</dbReference>
<dbReference type="GO" id="GO:0016020">
    <property type="term" value="C:membrane"/>
    <property type="evidence" value="ECO:0007669"/>
    <property type="project" value="InterPro"/>
</dbReference>
<dbReference type="Gene3D" id="2.60.40.10">
    <property type="entry name" value="Immunoglobulins"/>
    <property type="match status" value="1"/>
</dbReference>
<dbReference type="Pfam" id="PF17963">
    <property type="entry name" value="Big_9"/>
    <property type="match status" value="1"/>
</dbReference>
<comment type="caution">
    <text evidence="1">The sequence shown here is derived from an EMBL/GenBank/DDBJ whole genome shotgun (WGS) entry which is preliminary data.</text>
</comment>